<evidence type="ECO:0000259" key="8">
    <source>
        <dbReference type="Pfam" id="PF04824"/>
    </source>
</evidence>
<dbReference type="InterPro" id="IPR036390">
    <property type="entry name" value="WH_DNA-bd_sf"/>
</dbReference>
<dbReference type="GO" id="GO:0007062">
    <property type="term" value="P:sister chromatid cohesion"/>
    <property type="evidence" value="ECO:0007669"/>
    <property type="project" value="InterPro"/>
</dbReference>
<dbReference type="PANTHER" id="PTHR12585:SF69">
    <property type="entry name" value="FI11703P"/>
    <property type="match status" value="1"/>
</dbReference>
<dbReference type="AlphaFoldDB" id="A0AAW0K0S4"/>
<organism evidence="10 11">
    <name type="scientific">Quercus suber</name>
    <name type="common">Cork oak</name>
    <dbReference type="NCBI Taxonomy" id="58331"/>
    <lineage>
        <taxon>Eukaryota</taxon>
        <taxon>Viridiplantae</taxon>
        <taxon>Streptophyta</taxon>
        <taxon>Embryophyta</taxon>
        <taxon>Tracheophyta</taxon>
        <taxon>Spermatophyta</taxon>
        <taxon>Magnoliopsida</taxon>
        <taxon>eudicotyledons</taxon>
        <taxon>Gunneridae</taxon>
        <taxon>Pentapetalae</taxon>
        <taxon>rosids</taxon>
        <taxon>fabids</taxon>
        <taxon>Fagales</taxon>
        <taxon>Fagaceae</taxon>
        <taxon>Quercus</taxon>
    </lineage>
</organism>
<dbReference type="Pfam" id="PF04824">
    <property type="entry name" value="Rad21_Rec8"/>
    <property type="match status" value="1"/>
</dbReference>
<feature type="domain" description="Rad21/Rec8-like protein C-terminal eukaryotic" evidence="8">
    <location>
        <begin position="1158"/>
        <end position="1203"/>
    </location>
</feature>
<dbReference type="GO" id="GO:0005634">
    <property type="term" value="C:nucleus"/>
    <property type="evidence" value="ECO:0007669"/>
    <property type="project" value="UniProtKB-SubCell"/>
</dbReference>
<dbReference type="GO" id="GO:0051301">
    <property type="term" value="P:cell division"/>
    <property type="evidence" value="ECO:0007669"/>
    <property type="project" value="UniProtKB-KW"/>
</dbReference>
<dbReference type="InterPro" id="IPR039781">
    <property type="entry name" value="Rad21/Rec8-like"/>
</dbReference>
<keyword evidence="4" id="KW-0498">Mitosis</keyword>
<evidence type="ECO:0000259" key="9">
    <source>
        <dbReference type="Pfam" id="PF04825"/>
    </source>
</evidence>
<keyword evidence="5" id="KW-0159">Chromosome partition</keyword>
<dbReference type="Gene3D" id="1.10.10.580">
    <property type="entry name" value="Structural maintenance of chromosome 1. Chain E"/>
    <property type="match status" value="1"/>
</dbReference>
<evidence type="ECO:0000256" key="1">
    <source>
        <dbReference type="ARBA" id="ARBA00004123"/>
    </source>
</evidence>
<reference evidence="10 11" key="1">
    <citation type="journal article" date="2018" name="Sci. Data">
        <title>The draft genome sequence of cork oak.</title>
        <authorList>
            <person name="Ramos A.M."/>
            <person name="Usie A."/>
            <person name="Barbosa P."/>
            <person name="Barros P.M."/>
            <person name="Capote T."/>
            <person name="Chaves I."/>
            <person name="Simoes F."/>
            <person name="Abreu I."/>
            <person name="Carrasquinho I."/>
            <person name="Faro C."/>
            <person name="Guimaraes J.B."/>
            <person name="Mendonca D."/>
            <person name="Nobrega F."/>
            <person name="Rodrigues L."/>
            <person name="Saibo N.J.M."/>
            <person name="Varela M.C."/>
            <person name="Egas C."/>
            <person name="Matos J."/>
            <person name="Miguel C.M."/>
            <person name="Oliveira M.M."/>
            <person name="Ricardo C.P."/>
            <person name="Goncalves S."/>
        </authorList>
    </citation>
    <scope>NUCLEOTIDE SEQUENCE [LARGE SCALE GENOMIC DNA]</scope>
    <source>
        <strain evidence="11">cv. HL8</strain>
    </source>
</reference>
<dbReference type="GO" id="GO:0003682">
    <property type="term" value="F:chromatin binding"/>
    <property type="evidence" value="ECO:0007669"/>
    <property type="project" value="TreeGrafter"/>
</dbReference>
<dbReference type="GO" id="GO:0008278">
    <property type="term" value="C:cohesin complex"/>
    <property type="evidence" value="ECO:0007669"/>
    <property type="project" value="InterPro"/>
</dbReference>
<sequence length="1209" mass="132437">MGEKRVDEKKEKRKVKKDSILFPEVPIALRLSSHLLLGVVRIYSRKVNYLFDDCSEALLKIKQAFRSTAFQFNYVDHHVSTKEQITLQDTMEGVVYSTSQFGLDAFNFVWTIELILTFCGLFLERFGDGDTSQIGLDLDEELLLNKVVGPGHDGISDADPQVPVQSETAQTKYESNEVITETSEVMHMNGGGNQVDVLVTDPEIVEYAQAPSTPGLLEEPNLSSVQETLACDDHMELDHTLTGLVAAENALTASGKSDFLGDKNTVNWSLRNDLNADTVENGCLLGDQDIKQVNPQEHLPPTEASMEYMLADNCLSTSLPSSDPIEQTEAIHRELECSDGTVDVLDGPDKAEDIHNGVVIDNEPSTSFVHQTDVECVEPVGVRLDETVASPSCSHITSDFDDPSRKAFSSGIFALESEAYLEDDQASPRPEILNDVEIANDVGRSCSNAVCPLESPGRPEVVNTEARACQELKETETSDPVVNDVMQSNQSHVLRACNAHQSQPDLSSLGGEECLATDVTDTVLEKNSFSESAPCEEIQSDSRKLDEQMKNAVSSNSQLNNLSSPQTSDFPAPEKMLSVVEALTTKQNDLLVNSTPDKEALAGDDGAATGIELISGKKRSFTESTLTVQSVNSVESFGMTQSKKTAESIPDDDDLLSSILVGRRSSVLKMKPTPPAPEVVPMKRLRSAPRSSALKRKVLMDETMVLHGDTIRLQLTNTEDIRRVRKKAPCTRPEISTILRQFLEDEIFNEPICTGISANLIFLHSETFDLSGIRISENDQGNNSEVAKGMESSVRPNIAEESEMDGSTEPVVVRSDVEAQPADNSIQTERQQVENFNLGLQEMNSQEQPKAISDIQEFRFSQHDPLGEFYEMGTERGNVEVADAVNGFFVNGLESLTEPVSGYICNVPVDFVVQPSLMDKTEDASASLPIGASCMSPDNKLDAQTVEGNAFVVNMSNGNAVDAIEIVEHGVEISAHLQSGSLELAENIKGSLASECHNLAFENGNQPLVETGNDKPGVLNEDGVVPVDLVCDDKDPTSNFMCMGEMKIDSSHSVELDLDVNNASLNVKENADCQEADPHGIMDGEVPALGCPGVEDQFLNVDDEEIAEEEDDNMPSSTEDTRLLENTGWSSRTRAVAKYLQTLFDKEAVHGRKTLPMDNLLAGKTRKEASRMFFETLVLKTRDYIHVEQAKPFDSINIKPRVKLMKSDF</sequence>
<dbReference type="InterPro" id="IPR006910">
    <property type="entry name" value="Rad21_Rec8_N"/>
</dbReference>
<evidence type="ECO:0000256" key="2">
    <source>
        <dbReference type="ARBA" id="ARBA00009870"/>
    </source>
</evidence>
<dbReference type="GO" id="GO:0007059">
    <property type="term" value="P:chromosome segregation"/>
    <property type="evidence" value="ECO:0007669"/>
    <property type="project" value="UniProtKB-KW"/>
</dbReference>
<dbReference type="Proteomes" id="UP000237347">
    <property type="component" value="Unassembled WGS sequence"/>
</dbReference>
<protein>
    <submittedName>
        <fullName evidence="10">Sister chromatid cohesion 1 protein 4</fullName>
    </submittedName>
</protein>
<dbReference type="InterPro" id="IPR023093">
    <property type="entry name" value="ScpA-like_C"/>
</dbReference>
<gene>
    <name evidence="10" type="primary">SYN4</name>
    <name evidence="10" type="ORF">CFP56_026151</name>
</gene>
<dbReference type="Pfam" id="PF04825">
    <property type="entry name" value="Rad21_Rec8_N"/>
    <property type="match status" value="1"/>
</dbReference>
<evidence type="ECO:0000313" key="11">
    <source>
        <dbReference type="Proteomes" id="UP000237347"/>
    </source>
</evidence>
<dbReference type="SUPFAM" id="SSF46785">
    <property type="entry name" value="Winged helix' DNA-binding domain"/>
    <property type="match status" value="1"/>
</dbReference>
<comment type="similarity">
    <text evidence="2">Belongs to the rad21 family.</text>
</comment>
<keyword evidence="4" id="KW-0131">Cell cycle</keyword>
<evidence type="ECO:0000313" key="10">
    <source>
        <dbReference type="EMBL" id="KAK7832864.1"/>
    </source>
</evidence>
<dbReference type="CDD" id="cd21793">
    <property type="entry name" value="Rad21_Rec8_M_AtSYN1-like"/>
    <property type="match status" value="1"/>
</dbReference>
<dbReference type="PANTHER" id="PTHR12585">
    <property type="entry name" value="SCC1 / RAD21 FAMILY MEMBER"/>
    <property type="match status" value="1"/>
</dbReference>
<evidence type="ECO:0000256" key="3">
    <source>
        <dbReference type="ARBA" id="ARBA00022618"/>
    </source>
</evidence>
<evidence type="ECO:0000256" key="4">
    <source>
        <dbReference type="ARBA" id="ARBA00022776"/>
    </source>
</evidence>
<evidence type="ECO:0000256" key="6">
    <source>
        <dbReference type="ARBA" id="ARBA00023242"/>
    </source>
</evidence>
<keyword evidence="11" id="KW-1185">Reference proteome</keyword>
<comment type="subunit">
    <text evidence="7">Component of the cohesin complex.</text>
</comment>
<dbReference type="EMBL" id="PKMF04000418">
    <property type="protein sequence ID" value="KAK7832864.1"/>
    <property type="molecule type" value="Genomic_DNA"/>
</dbReference>
<evidence type="ECO:0000256" key="7">
    <source>
        <dbReference type="ARBA" id="ARBA00064543"/>
    </source>
</evidence>
<keyword evidence="3" id="KW-0132">Cell division</keyword>
<feature type="domain" description="Rad21/Rec8-like protein N-terminal" evidence="9">
    <location>
        <begin position="18"/>
        <end position="78"/>
    </location>
</feature>
<dbReference type="GO" id="GO:1990414">
    <property type="term" value="P:replication-born double-strand break repair via sister chromatid exchange"/>
    <property type="evidence" value="ECO:0007669"/>
    <property type="project" value="TreeGrafter"/>
</dbReference>
<comment type="subcellular location">
    <subcellularLocation>
        <location evidence="1">Nucleus</location>
    </subcellularLocation>
</comment>
<keyword evidence="6" id="KW-0539">Nucleus</keyword>
<name>A0AAW0K0S4_QUESU</name>
<dbReference type="FunFam" id="1.10.10.580:FF:000002">
    <property type="entry name" value="Sister chromatid cohesion 1 protein 4"/>
    <property type="match status" value="1"/>
</dbReference>
<dbReference type="InterPro" id="IPR006909">
    <property type="entry name" value="Rad21/Rec8_C_eu"/>
</dbReference>
<evidence type="ECO:0000256" key="5">
    <source>
        <dbReference type="ARBA" id="ARBA00022829"/>
    </source>
</evidence>
<accession>A0AAW0K0S4</accession>
<proteinExistence type="inferred from homology"/>
<comment type="caution">
    <text evidence="10">The sequence shown here is derived from an EMBL/GenBank/DDBJ whole genome shotgun (WGS) entry which is preliminary data.</text>
</comment>